<keyword evidence="7 18" id="KW-0479">Metal-binding</keyword>
<keyword evidence="8 18" id="KW-0863">Zinc-finger</keyword>
<dbReference type="SUPFAM" id="SSF48508">
    <property type="entry name" value="Nuclear receptor ligand-binding domain"/>
    <property type="match status" value="1"/>
</dbReference>
<dbReference type="Pfam" id="PF00105">
    <property type="entry name" value="zf-C4"/>
    <property type="match status" value="1"/>
</dbReference>
<dbReference type="InterPro" id="IPR035500">
    <property type="entry name" value="NHR-like_dom_sf"/>
</dbReference>
<dbReference type="PANTHER" id="PTHR48092">
    <property type="entry name" value="KNIRPS-RELATED PROTEIN-RELATED"/>
    <property type="match status" value="1"/>
</dbReference>
<dbReference type="Gene3D" id="3.30.50.10">
    <property type="entry name" value="Erythroid Transcription Factor GATA-1, subunit A"/>
    <property type="match status" value="1"/>
</dbReference>
<dbReference type="Ensembl" id="ENSAOCT00000062875.1">
    <property type="protein sequence ID" value="ENSAOCP00000062430.1"/>
    <property type="gene ID" value="ENSAOCG00000017118.2"/>
</dbReference>
<dbReference type="InterPro" id="IPR013088">
    <property type="entry name" value="Znf_NHR/GATA"/>
</dbReference>
<keyword evidence="11" id="KW-0446">Lipid-binding</keyword>
<evidence type="ECO:0000256" key="11">
    <source>
        <dbReference type="ARBA" id="ARBA00023121"/>
    </source>
</evidence>
<dbReference type="GO" id="GO:0051414">
    <property type="term" value="P:response to cortisol"/>
    <property type="evidence" value="ECO:0007669"/>
    <property type="project" value="UniProtKB-ARBA"/>
</dbReference>
<evidence type="ECO:0000256" key="5">
    <source>
        <dbReference type="ARBA" id="ARBA00022490"/>
    </source>
</evidence>
<evidence type="ECO:0000256" key="16">
    <source>
        <dbReference type="ARBA" id="ARBA00031165"/>
    </source>
</evidence>
<dbReference type="FunFam" id="3.30.50.10:FF:000024">
    <property type="entry name" value="Androgen receptor"/>
    <property type="match status" value="1"/>
</dbReference>
<protein>
    <recommendedName>
        <fullName evidence="4">Androgen receptor</fullName>
    </recommendedName>
    <alternativeName>
        <fullName evidence="17">Dihydrotestosterone receptor</fullName>
    </alternativeName>
    <alternativeName>
        <fullName evidence="16">Nuclear receptor subfamily 3 group C member 4</fullName>
    </alternativeName>
</protein>
<evidence type="ECO:0000256" key="7">
    <source>
        <dbReference type="ARBA" id="ARBA00022723"/>
    </source>
</evidence>
<keyword evidence="6" id="KW-0754">Steroid-binding</keyword>
<dbReference type="SMART" id="SM00430">
    <property type="entry name" value="HOLI"/>
    <property type="match status" value="1"/>
</dbReference>
<feature type="domain" description="NR LBD" evidence="20">
    <location>
        <begin position="565"/>
        <end position="794"/>
    </location>
</feature>
<evidence type="ECO:0000313" key="21">
    <source>
        <dbReference type="Ensembl" id="ENSAOCP00000062430.1"/>
    </source>
</evidence>
<evidence type="ECO:0000256" key="4">
    <source>
        <dbReference type="ARBA" id="ARBA00016946"/>
    </source>
</evidence>
<proteinExistence type="inferred from homology"/>
<dbReference type="GO" id="GO:0005737">
    <property type="term" value="C:cytoplasm"/>
    <property type="evidence" value="ECO:0007669"/>
    <property type="project" value="UniProtKB-SubCell"/>
</dbReference>
<evidence type="ECO:0000256" key="8">
    <source>
        <dbReference type="ARBA" id="ARBA00022771"/>
    </source>
</evidence>
<evidence type="ECO:0000256" key="1">
    <source>
        <dbReference type="ARBA" id="ARBA00004123"/>
    </source>
</evidence>
<dbReference type="Proteomes" id="UP001501940">
    <property type="component" value="Chromosome 14"/>
</dbReference>
<evidence type="ECO:0000256" key="15">
    <source>
        <dbReference type="ARBA" id="ARBA00023242"/>
    </source>
</evidence>
<dbReference type="Pfam" id="PF00104">
    <property type="entry name" value="Hormone_recep"/>
    <property type="match status" value="1"/>
</dbReference>
<evidence type="ECO:0000256" key="13">
    <source>
        <dbReference type="ARBA" id="ARBA00023163"/>
    </source>
</evidence>
<reference evidence="21 22" key="1">
    <citation type="submission" date="2022-01" db="EMBL/GenBank/DDBJ databases">
        <title>A chromosome-scale genome assembly of the false clownfish, Amphiprion ocellaris.</title>
        <authorList>
            <person name="Ryu T."/>
        </authorList>
    </citation>
    <scope>NUCLEOTIDE SEQUENCE [LARGE SCALE GENOMIC DNA]</scope>
</reference>
<reference evidence="21" key="2">
    <citation type="submission" date="2025-08" db="UniProtKB">
        <authorList>
            <consortium name="Ensembl"/>
        </authorList>
    </citation>
    <scope>IDENTIFICATION</scope>
</reference>
<sequence>MGWILTGFSPQLSDFDVSIKTTIKKLYQHVNFRNLIQHPRQPINRDTSHGLSLNTFWGKSQPDRGLSCSKICPGAKKIKTGDGVSAPTMALKTEESHVYFSKNPTGSGAEGLADNAVIYGSGRADPQTCDMEKQRCQTAAAPQEELLSADCRVGDSRSYSACATISETARELCKAVTVSLGLAMESGDTSDVDPALQPCAAADQMRGEYLFGVEAAPLSCPIVQPEFTCPDRDERPLHGQRQQVKMFKSSETVAPFHHITSTRTSAQNFPLCEADDITSKETHHLDTTRAAVAASCPYAPNAPDNLAHFAHAAAERPCQAYNPPDEAADFGDAAENKCGGYQLEPYGVKVKCEEGESAGPLWGNNYPVNNSQFWGSRQYVNAHGSGANTTFVCNPYERSVVRPEQWYPGGMLRPPYPNSNYMKSAVGEWLDVAYKDTRFEAGREHVFPMEFFFPPQRTCLICSDEASGCHYGALTCGSCKVFFKRAAEGKQKYLCASKNDCTIDKLRRKNCPSCRLKKCFEAGMTLGARKLKKIGQHKNPEEDQPVQEQADVIPNISPKSGLSFNSQLVFLNILESIEPEVVNAGHDCGQPDSAATLLTSLNELGERQLVKVVKWAKGLPGFRNLHVDDQMTVIQQSWMGVMVFALGWRSYKNVNGRMLYFAPDLVFNEHRMHISTMYEHCIRMRHLSQELLLLQITQEEFLCMKALLLFSIIPVEGLKSQKYFDELRLTYINELDRLINCQMTTNCSQRFYQLTRLLDSLQMTVKKLHQFTFDLFVQAQSLHTKVSFPEMIGEIISVHVPKILAGLAKPILFHK</sequence>
<dbReference type="PROSITE" id="PS51030">
    <property type="entry name" value="NUCLEAR_REC_DBD_2"/>
    <property type="match status" value="1"/>
</dbReference>
<keyword evidence="14 18" id="KW-0675">Receptor</keyword>
<dbReference type="GO" id="GO:0001046">
    <property type="term" value="F:core promoter sequence-specific DNA binding"/>
    <property type="evidence" value="ECO:0007669"/>
    <property type="project" value="UniProtKB-ARBA"/>
</dbReference>
<feature type="domain" description="Nuclear receptor" evidence="19">
    <location>
        <begin position="456"/>
        <end position="531"/>
    </location>
</feature>
<comment type="subcellular location">
    <subcellularLocation>
        <location evidence="2">Cytoplasm</location>
    </subcellularLocation>
    <subcellularLocation>
        <location evidence="1 18">Nucleus</location>
    </subcellularLocation>
</comment>
<keyword evidence="15 18" id="KW-0539">Nucleus</keyword>
<dbReference type="PRINTS" id="PR00398">
    <property type="entry name" value="STRDHORMONER"/>
</dbReference>
<keyword evidence="9 18" id="KW-0862">Zinc</keyword>
<dbReference type="AlphaFoldDB" id="A0AAQ5ZF74"/>
<dbReference type="CDD" id="cd07173">
    <property type="entry name" value="NR_DBD_AR"/>
    <property type="match status" value="1"/>
</dbReference>
<gene>
    <name evidence="21" type="primary">AR</name>
</gene>
<dbReference type="SMART" id="SM00399">
    <property type="entry name" value="ZnF_C4"/>
    <property type="match status" value="1"/>
</dbReference>
<evidence type="ECO:0000256" key="9">
    <source>
        <dbReference type="ARBA" id="ARBA00022833"/>
    </source>
</evidence>
<evidence type="ECO:0000256" key="14">
    <source>
        <dbReference type="ARBA" id="ARBA00023170"/>
    </source>
</evidence>
<dbReference type="GO" id="GO:1990794">
    <property type="term" value="C:basolateral part of cell"/>
    <property type="evidence" value="ECO:0007669"/>
    <property type="project" value="UniProtKB-ARBA"/>
</dbReference>
<evidence type="ECO:0000313" key="22">
    <source>
        <dbReference type="Proteomes" id="UP001501940"/>
    </source>
</evidence>
<dbReference type="GO" id="GO:0005634">
    <property type="term" value="C:nucleus"/>
    <property type="evidence" value="ECO:0007669"/>
    <property type="project" value="UniProtKB-SubCell"/>
</dbReference>
<dbReference type="GO" id="GO:1990239">
    <property type="term" value="F:steroid hormone binding"/>
    <property type="evidence" value="ECO:0007669"/>
    <property type="project" value="UniProtKB-ARBA"/>
</dbReference>
<name>A0AAQ5ZF74_AMPOC</name>
<dbReference type="GO" id="GO:0008270">
    <property type="term" value="F:zinc ion binding"/>
    <property type="evidence" value="ECO:0007669"/>
    <property type="project" value="UniProtKB-KW"/>
</dbReference>
<keyword evidence="13 18" id="KW-0804">Transcription</keyword>
<keyword evidence="5" id="KW-0963">Cytoplasm</keyword>
<comment type="similarity">
    <text evidence="3">Belongs to the nuclear hormone receptor family. NR3 subfamily.</text>
</comment>
<evidence type="ECO:0000256" key="6">
    <source>
        <dbReference type="ARBA" id="ARBA00022665"/>
    </source>
</evidence>
<dbReference type="PROSITE" id="PS00031">
    <property type="entry name" value="NUCLEAR_REC_DBD_1"/>
    <property type="match status" value="1"/>
</dbReference>
<dbReference type="Gene3D" id="1.10.565.10">
    <property type="entry name" value="Retinoid X Receptor"/>
    <property type="match status" value="1"/>
</dbReference>
<evidence type="ECO:0000256" key="12">
    <source>
        <dbReference type="ARBA" id="ARBA00023125"/>
    </source>
</evidence>
<reference evidence="21" key="3">
    <citation type="submission" date="2025-09" db="UniProtKB">
        <authorList>
            <consortium name="Ensembl"/>
        </authorList>
    </citation>
    <scope>IDENTIFICATION</scope>
</reference>
<keyword evidence="22" id="KW-1185">Reference proteome</keyword>
<organism evidence="21 22">
    <name type="scientific">Amphiprion ocellaris</name>
    <name type="common">Clown anemonefish</name>
    <dbReference type="NCBI Taxonomy" id="80972"/>
    <lineage>
        <taxon>Eukaryota</taxon>
        <taxon>Metazoa</taxon>
        <taxon>Chordata</taxon>
        <taxon>Craniata</taxon>
        <taxon>Vertebrata</taxon>
        <taxon>Euteleostomi</taxon>
        <taxon>Actinopterygii</taxon>
        <taxon>Neopterygii</taxon>
        <taxon>Teleostei</taxon>
        <taxon>Neoteleostei</taxon>
        <taxon>Acanthomorphata</taxon>
        <taxon>Ovalentaria</taxon>
        <taxon>Pomacentridae</taxon>
        <taxon>Amphiprion</taxon>
    </lineage>
</organism>
<evidence type="ECO:0000256" key="3">
    <source>
        <dbReference type="ARBA" id="ARBA00005413"/>
    </source>
</evidence>
<evidence type="ECO:0000256" key="10">
    <source>
        <dbReference type="ARBA" id="ARBA00023015"/>
    </source>
</evidence>
<evidence type="ECO:0000256" key="2">
    <source>
        <dbReference type="ARBA" id="ARBA00004496"/>
    </source>
</evidence>
<keyword evidence="12 18" id="KW-0238">DNA-binding</keyword>
<evidence type="ECO:0000256" key="17">
    <source>
        <dbReference type="ARBA" id="ARBA00031402"/>
    </source>
</evidence>
<evidence type="ECO:0000256" key="18">
    <source>
        <dbReference type="RuleBase" id="RU004334"/>
    </source>
</evidence>
<evidence type="ECO:0000259" key="20">
    <source>
        <dbReference type="PROSITE" id="PS51843"/>
    </source>
</evidence>
<dbReference type="GO" id="GO:0010628">
    <property type="term" value="P:positive regulation of gene expression"/>
    <property type="evidence" value="ECO:0007669"/>
    <property type="project" value="UniProtKB-ARBA"/>
</dbReference>
<dbReference type="GO" id="GO:0031963">
    <property type="term" value="F:nuclear cortisol receptor activity"/>
    <property type="evidence" value="ECO:0007669"/>
    <property type="project" value="UniProtKB-ARBA"/>
</dbReference>
<dbReference type="PRINTS" id="PR00047">
    <property type="entry name" value="STROIDFINGER"/>
</dbReference>
<dbReference type="InterPro" id="IPR050200">
    <property type="entry name" value="Nuclear_hormone_rcpt_NR3"/>
</dbReference>
<evidence type="ECO:0000259" key="19">
    <source>
        <dbReference type="PROSITE" id="PS51030"/>
    </source>
</evidence>
<dbReference type="PROSITE" id="PS51843">
    <property type="entry name" value="NR_LBD"/>
    <property type="match status" value="1"/>
</dbReference>
<dbReference type="SUPFAM" id="SSF57716">
    <property type="entry name" value="Glucocorticoid receptor-like (DNA-binding domain)"/>
    <property type="match status" value="1"/>
</dbReference>
<dbReference type="InterPro" id="IPR000536">
    <property type="entry name" value="Nucl_hrmn_rcpt_lig-bd"/>
</dbReference>
<dbReference type="GeneTree" id="ENSGT00940000155516"/>
<keyword evidence="10 18" id="KW-0805">Transcription regulation</keyword>
<dbReference type="InterPro" id="IPR001723">
    <property type="entry name" value="Nuclear_hrmn_rcpt"/>
</dbReference>
<dbReference type="InterPro" id="IPR001628">
    <property type="entry name" value="Znf_hrmn_rcpt"/>
</dbReference>
<dbReference type="FunFam" id="1.10.565.10:FF:000004">
    <property type="entry name" value="Androgen receptor variant"/>
    <property type="match status" value="1"/>
</dbReference>
<accession>A0AAQ5ZF74</accession>